<accession>A0A655CS23</accession>
<gene>
    <name evidence="1" type="ORF">ERS008202_02324</name>
</gene>
<proteinExistence type="predicted"/>
<organism evidence="1 2">
    <name type="scientific">Salmonella enterica subsp. enterica serovar Bovismorbificans</name>
    <dbReference type="NCBI Taxonomy" id="58097"/>
    <lineage>
        <taxon>Bacteria</taxon>
        <taxon>Pseudomonadati</taxon>
        <taxon>Pseudomonadota</taxon>
        <taxon>Gammaproteobacteria</taxon>
        <taxon>Enterobacterales</taxon>
        <taxon>Enterobacteriaceae</taxon>
        <taxon>Salmonella</taxon>
    </lineage>
</organism>
<sequence length="75" mass="8229">MAAKIVTISKDSLFQYPIRQTKISAMQIMANGILRPLNSLSDSQPASSVEGIAAHSKKRNATLICSFEKCFTVNR</sequence>
<evidence type="ECO:0000313" key="1">
    <source>
        <dbReference type="EMBL" id="CNU26623.1"/>
    </source>
</evidence>
<reference evidence="1 2" key="1">
    <citation type="submission" date="2015-03" db="EMBL/GenBank/DDBJ databases">
        <authorList>
            <consortium name="Pathogen Informatics"/>
        </authorList>
    </citation>
    <scope>NUCLEOTIDE SEQUENCE [LARGE SCALE GENOMIC DNA]</scope>
    <source>
        <strain evidence="1 2">3476</strain>
    </source>
</reference>
<name>A0A655CS23_SALET</name>
<dbReference type="EMBL" id="CQPC01000028">
    <property type="protein sequence ID" value="CNU26623.1"/>
    <property type="molecule type" value="Genomic_DNA"/>
</dbReference>
<dbReference type="Proteomes" id="UP000039541">
    <property type="component" value="Unassembled WGS sequence"/>
</dbReference>
<dbReference type="AlphaFoldDB" id="A0A655CS23"/>
<evidence type="ECO:0000313" key="2">
    <source>
        <dbReference type="Proteomes" id="UP000039541"/>
    </source>
</evidence>
<protein>
    <submittedName>
        <fullName evidence="1">Uncharacterized protein</fullName>
    </submittedName>
</protein>